<evidence type="ECO:0000259" key="5">
    <source>
        <dbReference type="Pfam" id="PF01182"/>
    </source>
</evidence>
<keyword evidence="3 4" id="KW-0119">Carbohydrate metabolism</keyword>
<dbReference type="NCBIfam" id="TIGR00502">
    <property type="entry name" value="nagB"/>
    <property type="match status" value="1"/>
</dbReference>
<dbReference type="InterPro" id="IPR004547">
    <property type="entry name" value="Glucosamine6P_isomerase"/>
</dbReference>
<comment type="function">
    <text evidence="4">Catalyzes the reversible isomerization-deamination of glucosamine 6-phosphate (GlcN6P) to form fructose 6-phosphate (Fru6P) and ammonium ion.</text>
</comment>
<comment type="catalytic activity">
    <reaction evidence="1 4">
        <text>alpha-D-glucosamine 6-phosphate + H2O = beta-D-fructose 6-phosphate + NH4(+)</text>
        <dbReference type="Rhea" id="RHEA:12172"/>
        <dbReference type="ChEBI" id="CHEBI:15377"/>
        <dbReference type="ChEBI" id="CHEBI:28938"/>
        <dbReference type="ChEBI" id="CHEBI:57634"/>
        <dbReference type="ChEBI" id="CHEBI:75989"/>
        <dbReference type="EC" id="3.5.99.6"/>
    </reaction>
</comment>
<dbReference type="GO" id="GO:0006043">
    <property type="term" value="P:glucosamine catabolic process"/>
    <property type="evidence" value="ECO:0007669"/>
    <property type="project" value="TreeGrafter"/>
</dbReference>
<keyword evidence="2 4" id="KW-0378">Hydrolase</keyword>
<comment type="caution">
    <text evidence="4">Lacks conserved residue(s) required for the propagation of feature annotation.</text>
</comment>
<dbReference type="Gene3D" id="3.40.50.1360">
    <property type="match status" value="1"/>
</dbReference>
<evidence type="ECO:0000256" key="3">
    <source>
        <dbReference type="ARBA" id="ARBA00023277"/>
    </source>
</evidence>
<dbReference type="GO" id="GO:0005975">
    <property type="term" value="P:carbohydrate metabolic process"/>
    <property type="evidence" value="ECO:0007669"/>
    <property type="project" value="InterPro"/>
</dbReference>
<feature type="active site" description="Proton acceptor; for enolization step" evidence="4">
    <location>
        <position position="67"/>
    </location>
</feature>
<dbReference type="CDD" id="cd01399">
    <property type="entry name" value="GlcN6P_deaminase"/>
    <property type="match status" value="1"/>
</dbReference>
<dbReference type="HAMAP" id="MF_01241">
    <property type="entry name" value="GlcN6P_deamin"/>
    <property type="match status" value="1"/>
</dbReference>
<dbReference type="InterPro" id="IPR037171">
    <property type="entry name" value="NagB/RpiA_transferase-like"/>
</dbReference>
<dbReference type="GO" id="GO:0006046">
    <property type="term" value="P:N-acetylglucosamine catabolic process"/>
    <property type="evidence" value="ECO:0007669"/>
    <property type="project" value="UniProtKB-UniRule"/>
</dbReference>
<protein>
    <recommendedName>
        <fullName evidence="4">Glucosamine-6-phosphate deaminase</fullName>
        <ecNumber evidence="4">3.5.99.6</ecNumber>
    </recommendedName>
    <alternativeName>
        <fullName evidence="4">GlcN6P deaminase</fullName>
        <shortName evidence="4">GNPDA</shortName>
    </alternativeName>
    <alternativeName>
        <fullName evidence="4">Glucosamine-6-phosphate isomerase</fullName>
    </alternativeName>
</protein>
<dbReference type="GO" id="GO:0042802">
    <property type="term" value="F:identical protein binding"/>
    <property type="evidence" value="ECO:0007669"/>
    <property type="project" value="TreeGrafter"/>
</dbReference>
<dbReference type="GO" id="GO:0004342">
    <property type="term" value="F:glucosamine-6-phosphate deaminase activity"/>
    <property type="evidence" value="ECO:0007669"/>
    <property type="project" value="UniProtKB-UniRule"/>
</dbReference>
<gene>
    <name evidence="6" type="primary">nagB_2</name>
    <name evidence="4" type="synonym">nagB</name>
    <name evidence="6" type="ORF">MF5295_00159</name>
</gene>
<accession>A0A654IGC5</accession>
<feature type="active site" description="Proton acceptor; for ring-opening step" evidence="4">
    <location>
        <position position="135"/>
    </location>
</feature>
<organism evidence="6">
    <name type="scientific">Mycoplasma feriruminatoris</name>
    <dbReference type="NCBI Taxonomy" id="1179777"/>
    <lineage>
        <taxon>Bacteria</taxon>
        <taxon>Bacillati</taxon>
        <taxon>Mycoplasmatota</taxon>
        <taxon>Mollicutes</taxon>
        <taxon>Mycoplasmataceae</taxon>
        <taxon>Mycoplasma</taxon>
    </lineage>
</organism>
<proteinExistence type="inferred from homology"/>
<evidence type="ECO:0000256" key="2">
    <source>
        <dbReference type="ARBA" id="ARBA00022801"/>
    </source>
</evidence>
<dbReference type="SUPFAM" id="SSF100950">
    <property type="entry name" value="NagB/RpiA/CoA transferase-like"/>
    <property type="match status" value="1"/>
</dbReference>
<dbReference type="GO" id="GO:0019262">
    <property type="term" value="P:N-acetylneuraminate catabolic process"/>
    <property type="evidence" value="ECO:0007669"/>
    <property type="project" value="UniProtKB-UniRule"/>
</dbReference>
<comment type="similarity">
    <text evidence="4">Belongs to the glucosamine/galactosamine-6-phosphate isomerase family. NagB subfamily.</text>
</comment>
<dbReference type="PANTHER" id="PTHR11280:SF5">
    <property type="entry name" value="GLUCOSAMINE-6-PHOSPHATE ISOMERASE"/>
    <property type="match status" value="1"/>
</dbReference>
<dbReference type="AlphaFoldDB" id="A0A654IGC5"/>
<evidence type="ECO:0000313" key="6">
    <source>
        <dbReference type="EMBL" id="VZR97138.1"/>
    </source>
</evidence>
<dbReference type="PROSITE" id="PS01161">
    <property type="entry name" value="GLC_GALNAC_ISOMERASE"/>
    <property type="match status" value="1"/>
</dbReference>
<dbReference type="UniPathway" id="UPA00629">
    <property type="reaction ID" value="UER00684"/>
</dbReference>
<feature type="domain" description="Glucosamine/galactosamine-6-phosphate isomerase" evidence="5">
    <location>
        <begin position="11"/>
        <end position="226"/>
    </location>
</feature>
<dbReference type="FunFam" id="3.40.50.1360:FF:000003">
    <property type="entry name" value="Glucosamine-6-phosphate deaminase"/>
    <property type="match status" value="1"/>
</dbReference>
<evidence type="ECO:0000256" key="4">
    <source>
        <dbReference type="HAMAP-Rule" id="MF_01241"/>
    </source>
</evidence>
<name>A0A654IGC5_9MOLU</name>
<comment type="pathway">
    <text evidence="4">Amino-sugar metabolism; N-acetylneuraminate degradation; D-fructose 6-phosphate from N-acetylneuraminate: step 5/5.</text>
</comment>
<feature type="active site" description="For ring-opening step" evidence="4">
    <location>
        <position position="140"/>
    </location>
</feature>
<dbReference type="PANTHER" id="PTHR11280">
    <property type="entry name" value="GLUCOSAMINE-6-PHOSPHATE ISOMERASE"/>
    <property type="match status" value="1"/>
</dbReference>
<dbReference type="Pfam" id="PF01182">
    <property type="entry name" value="Glucosamine_iso"/>
    <property type="match status" value="1"/>
</dbReference>
<dbReference type="InterPro" id="IPR006148">
    <property type="entry name" value="Glc/Gal-6P_isomerase"/>
</dbReference>
<sequence length="244" mass="27549">MKVIILENEDQVAITSAKIISDQIKNKPNSVLGLATGSTPIKTYQQLIKMYQDKEISFKNITAFNLDEYKDIDPNNDQSYHYFMVHQLFNFIDINKNNCYIPNASFYNNPQQYDELIKKFNGIDLQLLGLGINGHIGFNEPNTSFDSLTQVVDLTQSTIKANSRFFDSIELVPTKAISMGLKSIMNAKKILLLATGINKADAIYHLIEDKVTPNWPCSILQNHNDVTIIIDKNAASKLTKKKAN</sequence>
<evidence type="ECO:0000256" key="1">
    <source>
        <dbReference type="ARBA" id="ARBA00000644"/>
    </source>
</evidence>
<feature type="active site" description="For ring-opening step" evidence="4">
    <location>
        <position position="133"/>
    </location>
</feature>
<dbReference type="InterPro" id="IPR018321">
    <property type="entry name" value="Glucosamine6P_isomerase_CS"/>
</dbReference>
<dbReference type="EMBL" id="LR739235">
    <property type="protein sequence ID" value="VZR97138.1"/>
    <property type="molecule type" value="Genomic_DNA"/>
</dbReference>
<dbReference type="GO" id="GO:0005737">
    <property type="term" value="C:cytoplasm"/>
    <property type="evidence" value="ECO:0007669"/>
    <property type="project" value="TreeGrafter"/>
</dbReference>
<dbReference type="EC" id="3.5.99.6" evidence="4"/>
<reference evidence="6" key="1">
    <citation type="submission" date="2019-11" db="EMBL/GenBank/DDBJ databases">
        <authorList>
            <person name="Falquet L."/>
            <person name="Falquet L."/>
        </authorList>
    </citation>
    <scope>NUCLEOTIDE SEQUENCE</scope>
    <source>
        <strain evidence="6">8756-13</strain>
    </source>
</reference>